<proteinExistence type="inferred from homology"/>
<evidence type="ECO:0000256" key="4">
    <source>
        <dbReference type="ARBA" id="ARBA00023242"/>
    </source>
</evidence>
<protein>
    <submittedName>
        <fullName evidence="8">Homeobox protein</fullName>
    </submittedName>
</protein>
<dbReference type="GO" id="GO:0003677">
    <property type="term" value="F:DNA binding"/>
    <property type="evidence" value="ECO:0007669"/>
    <property type="project" value="UniProtKB-UniRule"/>
</dbReference>
<dbReference type="InterPro" id="IPR050224">
    <property type="entry name" value="TALE_homeobox"/>
</dbReference>
<organism evidence="8 9">
    <name type="scientific">Dimargaris verticillata</name>
    <dbReference type="NCBI Taxonomy" id="2761393"/>
    <lineage>
        <taxon>Eukaryota</taxon>
        <taxon>Fungi</taxon>
        <taxon>Fungi incertae sedis</taxon>
        <taxon>Zoopagomycota</taxon>
        <taxon>Kickxellomycotina</taxon>
        <taxon>Dimargaritomycetes</taxon>
        <taxon>Dimargaritales</taxon>
        <taxon>Dimargaritaceae</taxon>
        <taxon>Dimargaris</taxon>
    </lineage>
</organism>
<evidence type="ECO:0000259" key="7">
    <source>
        <dbReference type="PROSITE" id="PS50071"/>
    </source>
</evidence>
<reference evidence="8" key="1">
    <citation type="submission" date="2022-07" db="EMBL/GenBank/DDBJ databases">
        <title>Phylogenomic reconstructions and comparative analyses of Kickxellomycotina fungi.</title>
        <authorList>
            <person name="Reynolds N.K."/>
            <person name="Stajich J.E."/>
            <person name="Barry K."/>
            <person name="Grigoriev I.V."/>
            <person name="Crous P."/>
            <person name="Smith M.E."/>
        </authorList>
    </citation>
    <scope>NUCLEOTIDE SEQUENCE</scope>
    <source>
        <strain evidence="8">RSA 567</strain>
    </source>
</reference>
<gene>
    <name evidence="8" type="primary">TOS8</name>
    <name evidence="8" type="ORF">H4R34_000010</name>
</gene>
<feature type="domain" description="Homeobox" evidence="7">
    <location>
        <begin position="171"/>
        <end position="234"/>
    </location>
</feature>
<feature type="compositionally biased region" description="Polar residues" evidence="6">
    <location>
        <begin position="245"/>
        <end position="277"/>
    </location>
</feature>
<dbReference type="PROSITE" id="PS50071">
    <property type="entry name" value="HOMEOBOX_2"/>
    <property type="match status" value="1"/>
</dbReference>
<feature type="DNA-binding region" description="Homeobox" evidence="5">
    <location>
        <begin position="173"/>
        <end position="235"/>
    </location>
</feature>
<comment type="similarity">
    <text evidence="1">Belongs to the TALE/MEIS homeobox family.</text>
</comment>
<dbReference type="InterPro" id="IPR001356">
    <property type="entry name" value="HD"/>
</dbReference>
<sequence>MALPMLPTHYQPYGEPASCAQRVFRPVVIFNSSLQANSSPGLLNAPGTDSMRAAESPSPLLESLKVRIDDMLMANAQYWQSLVPFNTTTSPVGGPDMRFGYPGAVPGCAPMPAPNAPYGPYGYEAPRYPSGYPVAGIPPTSSYMPYASPSTMGSPSRSDRYHPCAVTAAGKTGKKRRGNLPKAVTAILKAWLLEHVKHPYPTEEEKLALANQTDLTLAQINNWFINARRRILQPILDQYAKSAVTSNGSASSGNHTPTSRSPPLGRGSSQGMGSSPESLPASYGAGSLADATGVCTNPLGLQTVSLPKFKQKLYEQINNTGSGARATHRERYKSMAKV</sequence>
<dbReference type="Gene3D" id="1.10.10.60">
    <property type="entry name" value="Homeodomain-like"/>
    <property type="match status" value="1"/>
</dbReference>
<name>A0A9W8BDB9_9FUNG</name>
<comment type="caution">
    <text evidence="8">The sequence shown here is derived from an EMBL/GenBank/DDBJ whole genome shotgun (WGS) entry which is preliminary data.</text>
</comment>
<feature type="region of interest" description="Disordered" evidence="6">
    <location>
        <begin position="245"/>
        <end position="283"/>
    </location>
</feature>
<evidence type="ECO:0000256" key="3">
    <source>
        <dbReference type="ARBA" id="ARBA00023155"/>
    </source>
</evidence>
<dbReference type="GO" id="GO:0005634">
    <property type="term" value="C:nucleus"/>
    <property type="evidence" value="ECO:0007669"/>
    <property type="project" value="UniProtKB-SubCell"/>
</dbReference>
<dbReference type="EMBL" id="JANBQB010000001">
    <property type="protein sequence ID" value="KAJ1985356.1"/>
    <property type="molecule type" value="Genomic_DNA"/>
</dbReference>
<keyword evidence="9" id="KW-1185">Reference proteome</keyword>
<keyword evidence="4 5" id="KW-0539">Nucleus</keyword>
<dbReference type="OrthoDB" id="10056939at2759"/>
<evidence type="ECO:0000256" key="6">
    <source>
        <dbReference type="SAM" id="MobiDB-lite"/>
    </source>
</evidence>
<dbReference type="CDD" id="cd00086">
    <property type="entry name" value="homeodomain"/>
    <property type="match status" value="1"/>
</dbReference>
<comment type="subcellular location">
    <subcellularLocation>
        <location evidence="5">Nucleus</location>
    </subcellularLocation>
</comment>
<evidence type="ECO:0000313" key="8">
    <source>
        <dbReference type="EMBL" id="KAJ1985356.1"/>
    </source>
</evidence>
<keyword evidence="2 5" id="KW-0238">DNA-binding</keyword>
<evidence type="ECO:0000256" key="1">
    <source>
        <dbReference type="ARBA" id="ARBA00009661"/>
    </source>
</evidence>
<dbReference type="SUPFAM" id="SSF46689">
    <property type="entry name" value="Homeodomain-like"/>
    <property type="match status" value="1"/>
</dbReference>
<accession>A0A9W8BDB9</accession>
<dbReference type="Pfam" id="PF05920">
    <property type="entry name" value="Homeobox_KN"/>
    <property type="match status" value="1"/>
</dbReference>
<dbReference type="FunFam" id="1.10.10.60:FF:000004">
    <property type="entry name" value="Meis2 homeobox isoform 2c"/>
    <property type="match status" value="1"/>
</dbReference>
<evidence type="ECO:0000256" key="5">
    <source>
        <dbReference type="PROSITE-ProRule" id="PRU00108"/>
    </source>
</evidence>
<evidence type="ECO:0000313" key="9">
    <source>
        <dbReference type="Proteomes" id="UP001151582"/>
    </source>
</evidence>
<dbReference type="InterPro" id="IPR008422">
    <property type="entry name" value="KN_HD"/>
</dbReference>
<keyword evidence="3 5" id="KW-0371">Homeobox</keyword>
<dbReference type="SMART" id="SM00389">
    <property type="entry name" value="HOX"/>
    <property type="match status" value="1"/>
</dbReference>
<dbReference type="PANTHER" id="PTHR11850">
    <property type="entry name" value="HOMEOBOX PROTEIN TRANSCRIPTION FACTORS"/>
    <property type="match status" value="1"/>
</dbReference>
<dbReference type="InterPro" id="IPR009057">
    <property type="entry name" value="Homeodomain-like_sf"/>
</dbReference>
<dbReference type="AlphaFoldDB" id="A0A9W8BDB9"/>
<dbReference type="Proteomes" id="UP001151582">
    <property type="component" value="Unassembled WGS sequence"/>
</dbReference>
<evidence type="ECO:0000256" key="2">
    <source>
        <dbReference type="ARBA" id="ARBA00023125"/>
    </source>
</evidence>
<dbReference type="GO" id="GO:0006355">
    <property type="term" value="P:regulation of DNA-templated transcription"/>
    <property type="evidence" value="ECO:0007669"/>
    <property type="project" value="InterPro"/>
</dbReference>